<feature type="binding site" evidence="6">
    <location>
        <position position="468"/>
    </location>
    <ligand>
        <name>ATP</name>
        <dbReference type="ChEBI" id="CHEBI:30616"/>
    </ligand>
</feature>
<evidence type="ECO:0000313" key="13">
    <source>
        <dbReference type="EMBL" id="EEI82782.1"/>
    </source>
</evidence>
<evidence type="ECO:0000256" key="3">
    <source>
        <dbReference type="ARBA" id="ARBA00022741"/>
    </source>
</evidence>
<dbReference type="InterPro" id="IPR036830">
    <property type="entry name" value="PP_kinase_middle_dom_sf"/>
</dbReference>
<dbReference type="SUPFAM" id="SSF143724">
    <property type="entry name" value="PHP14-like"/>
    <property type="match status" value="1"/>
</dbReference>
<keyword evidence="6" id="KW-0479">Metal-binding</keyword>
<dbReference type="InterPro" id="IPR025200">
    <property type="entry name" value="PPK_C_dom2"/>
</dbReference>
<dbReference type="RefSeq" id="WP_004837213.1">
    <property type="nucleotide sequence ID" value="NZ_GG666297.1"/>
</dbReference>
<comment type="caution">
    <text evidence="13">The sequence shown here is derived from an EMBL/GenBank/DDBJ whole genome shotgun (WGS) entry which is preliminary data.</text>
</comment>
<dbReference type="Gene3D" id="1.20.58.310">
    <property type="entry name" value="Polyphosphate kinase N-terminal domain"/>
    <property type="match status" value="1"/>
</dbReference>
<name>C2CHY7_9FIRM</name>
<dbReference type="SUPFAM" id="SSF140356">
    <property type="entry name" value="PPK N-terminal domain-like"/>
    <property type="match status" value="1"/>
</dbReference>
<feature type="binding site" evidence="6">
    <location>
        <position position="404"/>
    </location>
    <ligand>
        <name>Mg(2+)</name>
        <dbReference type="ChEBI" id="CHEBI:18420"/>
    </ligand>
</feature>
<evidence type="ECO:0000256" key="5">
    <source>
        <dbReference type="ARBA" id="ARBA00022840"/>
    </source>
</evidence>
<dbReference type="PANTHER" id="PTHR30218">
    <property type="entry name" value="POLYPHOSPHATE KINASE"/>
    <property type="match status" value="1"/>
</dbReference>
<dbReference type="Pfam" id="PF13089">
    <property type="entry name" value="PP_kinase_N"/>
    <property type="match status" value="1"/>
</dbReference>
<feature type="domain" description="Polyphosphate kinase middle" evidence="9">
    <location>
        <begin position="123"/>
        <end position="297"/>
    </location>
</feature>
<dbReference type="HOGENOM" id="CLU_009678_3_0_9"/>
<feature type="binding site" evidence="6">
    <location>
        <position position="592"/>
    </location>
    <ligand>
        <name>ATP</name>
        <dbReference type="ChEBI" id="CHEBI:30616"/>
    </ligand>
</feature>
<keyword evidence="2 6" id="KW-0808">Transferase</keyword>
<evidence type="ECO:0000256" key="1">
    <source>
        <dbReference type="ARBA" id="ARBA00022553"/>
    </source>
</evidence>
<dbReference type="InterPro" id="IPR003414">
    <property type="entry name" value="PP_kinase"/>
</dbReference>
<keyword evidence="1 6" id="KW-0597">Phosphoprotein</keyword>
<feature type="active site" description="Phosphohistidine intermediate" evidence="6">
    <location>
        <position position="434"/>
    </location>
</feature>
<feature type="domain" description="Polyphosphate kinase C-terminal" evidence="11">
    <location>
        <begin position="503"/>
        <end position="667"/>
    </location>
</feature>
<dbReference type="EMBL" id="ACGC01000052">
    <property type="protein sequence ID" value="EEI82782.1"/>
    <property type="molecule type" value="Genomic_DNA"/>
</dbReference>
<feature type="binding site" evidence="6">
    <location>
        <position position="564"/>
    </location>
    <ligand>
        <name>ATP</name>
        <dbReference type="ChEBI" id="CHEBI:30616"/>
    </ligand>
</feature>
<evidence type="ECO:0000313" key="14">
    <source>
        <dbReference type="Proteomes" id="UP000003744"/>
    </source>
</evidence>
<comment type="function">
    <text evidence="6 7">Catalyzes the reversible transfer of the terminal phosphate of ATP to form a long-chain polyphosphate (polyP).</text>
</comment>
<dbReference type="Gene3D" id="3.30.1840.10">
    <property type="entry name" value="Polyphosphate kinase middle domain"/>
    <property type="match status" value="1"/>
</dbReference>
<feature type="domain" description="Polyphosphate kinase C-terminal" evidence="12">
    <location>
        <begin position="331"/>
        <end position="491"/>
    </location>
</feature>
<organism evidence="13 14">
    <name type="scientific">Anaerococcus tetradius ATCC 35098</name>
    <dbReference type="NCBI Taxonomy" id="525255"/>
    <lineage>
        <taxon>Bacteria</taxon>
        <taxon>Bacillati</taxon>
        <taxon>Bacillota</taxon>
        <taxon>Tissierellia</taxon>
        <taxon>Tissierellales</taxon>
        <taxon>Peptoniphilaceae</taxon>
        <taxon>Anaerococcus</taxon>
    </lineage>
</organism>
<dbReference type="SUPFAM" id="SSF56024">
    <property type="entry name" value="Phospholipase D/nuclease"/>
    <property type="match status" value="2"/>
</dbReference>
<keyword evidence="5 6" id="KW-0067">ATP-binding</keyword>
<dbReference type="EC" id="2.7.4.1" evidence="6 7"/>
<dbReference type="PIRSF" id="PIRSF015589">
    <property type="entry name" value="PP_kinase"/>
    <property type="match status" value="1"/>
</dbReference>
<evidence type="ECO:0000256" key="6">
    <source>
        <dbReference type="HAMAP-Rule" id="MF_00347"/>
    </source>
</evidence>
<dbReference type="NCBIfam" id="TIGR03705">
    <property type="entry name" value="poly_P_kin"/>
    <property type="match status" value="1"/>
</dbReference>
<comment type="catalytic activity">
    <reaction evidence="6 7">
        <text>[phosphate](n) + ATP = [phosphate](n+1) + ADP</text>
        <dbReference type="Rhea" id="RHEA:19573"/>
        <dbReference type="Rhea" id="RHEA-COMP:9859"/>
        <dbReference type="Rhea" id="RHEA-COMP:14280"/>
        <dbReference type="ChEBI" id="CHEBI:16838"/>
        <dbReference type="ChEBI" id="CHEBI:30616"/>
        <dbReference type="ChEBI" id="CHEBI:456216"/>
        <dbReference type="EC" id="2.7.4.1"/>
    </reaction>
</comment>
<evidence type="ECO:0000256" key="8">
    <source>
        <dbReference type="SAM" id="MobiDB-lite"/>
    </source>
</evidence>
<protein>
    <recommendedName>
        <fullName evidence="6 7">Polyphosphate kinase</fullName>
        <ecNumber evidence="6 7">2.7.4.1</ecNumber>
    </recommendedName>
    <alternativeName>
        <fullName evidence="6">ATP-polyphosphate phosphotransferase</fullName>
    </alternativeName>
    <alternativeName>
        <fullName evidence="6">Polyphosphoric acid kinase</fullName>
    </alternativeName>
</protein>
<evidence type="ECO:0000259" key="12">
    <source>
        <dbReference type="Pfam" id="PF17941"/>
    </source>
</evidence>
<dbReference type="PANTHER" id="PTHR30218:SF0">
    <property type="entry name" value="POLYPHOSPHATE KINASE"/>
    <property type="match status" value="1"/>
</dbReference>
<dbReference type="AlphaFoldDB" id="C2CHY7"/>
<dbReference type="eggNOG" id="COG0855">
    <property type="taxonomic scope" value="Bacteria"/>
</dbReference>
<reference evidence="13 14" key="1">
    <citation type="submission" date="2009-01" db="EMBL/GenBank/DDBJ databases">
        <authorList>
            <person name="Qin X."/>
            <person name="Bachman B."/>
            <person name="Battles P."/>
            <person name="Bell A."/>
            <person name="Bess C."/>
            <person name="Bickham C."/>
            <person name="Chaboub L."/>
            <person name="Chen D."/>
            <person name="Coyle M."/>
            <person name="Deiros D.R."/>
            <person name="Dinh H."/>
            <person name="Forbes L."/>
            <person name="Fowler G."/>
            <person name="Francisco L."/>
            <person name="Fu Q."/>
            <person name="Gubbala S."/>
            <person name="Hale W."/>
            <person name="Han Y."/>
            <person name="Hemphill L."/>
            <person name="Highlander S.K."/>
            <person name="Hirani K."/>
            <person name="Hogues M."/>
            <person name="Jackson L."/>
            <person name="Jakkamsetti A."/>
            <person name="Javaid M."/>
            <person name="Jiang H."/>
            <person name="Korchina V."/>
            <person name="Kovar C."/>
            <person name="Lara F."/>
            <person name="Lee S."/>
            <person name="Mata R."/>
            <person name="Mathew T."/>
            <person name="Moen C."/>
            <person name="Morales K."/>
            <person name="Munidasa M."/>
            <person name="Nazareth L."/>
            <person name="Ngo R."/>
            <person name="Nguyen L."/>
            <person name="Okwuonu G."/>
            <person name="Ongeri F."/>
            <person name="Patil S."/>
            <person name="Petrosino J."/>
            <person name="Pham C."/>
            <person name="Pham P."/>
            <person name="Pu L.-L."/>
            <person name="Puazo M."/>
            <person name="Raj R."/>
            <person name="Reid J."/>
            <person name="Rouhana J."/>
            <person name="Saada N."/>
            <person name="Shang Y."/>
            <person name="Simmons D."/>
            <person name="Thornton R."/>
            <person name="Warren J."/>
            <person name="Weissenberger G."/>
            <person name="Zhang J."/>
            <person name="Zhang L."/>
            <person name="Zhou C."/>
            <person name="Zhu D."/>
            <person name="Muzny D."/>
            <person name="Worley K."/>
            <person name="Gibbs R."/>
        </authorList>
    </citation>
    <scope>NUCLEOTIDE SEQUENCE [LARGE SCALE GENOMIC DNA]</scope>
    <source>
        <strain evidence="13 14">ATCC 35098</strain>
    </source>
</reference>
<evidence type="ECO:0000259" key="10">
    <source>
        <dbReference type="Pfam" id="PF13089"/>
    </source>
</evidence>
<dbReference type="GO" id="GO:0046872">
    <property type="term" value="F:metal ion binding"/>
    <property type="evidence" value="ECO:0007669"/>
    <property type="project" value="UniProtKB-KW"/>
</dbReference>
<feature type="domain" description="Polyphosphate kinase N-terminal" evidence="10">
    <location>
        <begin position="8"/>
        <end position="112"/>
    </location>
</feature>
<dbReference type="NCBIfam" id="NF003917">
    <property type="entry name" value="PRK05443.1-1"/>
    <property type="match status" value="1"/>
</dbReference>
<dbReference type="Proteomes" id="UP000003744">
    <property type="component" value="Unassembled WGS sequence"/>
</dbReference>
<feature type="region of interest" description="Disordered" evidence="8">
    <location>
        <begin position="698"/>
        <end position="721"/>
    </location>
</feature>
<gene>
    <name evidence="13" type="primary">ppk1</name>
    <name evidence="6" type="synonym">ppk</name>
    <name evidence="13" type="ORF">HMPREF0077_1097</name>
</gene>
<sequence length="732" mass="85730">MNDVSFTQNRELSWLKFNDRVLEEAADKSVPLLERLKFLSIFDTNLEEFFMVRVGSLTDLSKLSKKAIDSKSNLTPKEQLDKILAYLPKSYSRKDEVYFDILEDMKKAGLFISKLSDLDEKDRLACKNYFDTKIEPILNFQLIDRTHPFPRLPNLSIVIIFDLVSQEKKKKEKIGIIYLPDRIDRYLKLADNHFVLIEDIIEVFAYNLFYKYQIERSYAISLTRNADINYNDDDYEVDQDFRDYMKGKLKKRKRLQPVRVEVDRPLSETSLKFLTKQFNLSKESIFVTKSLIQSDFIYDLIKDLPESFRRENSYEEFSPQESIYIDEKESIIKQIEKSDKLLSFPYESMDPLIRLLDEASNDPDVISIKITLYRIAKESEIAKALIRASENGKDVIVLMELRARFDEDNNILWSSRLEKAGCNVVYGFENHKTHSKVCLITRVDKNEEISYISQIATGNYNEKTAKLYTDFSLMTSNRQIGTDAKEIFDNILIGNLDGDYKHLLVSPKSMQEGLDKLIDEQIKAQKKDGNGYIRLKMNSISDRKLIDKLSHASKKNVKIDMMVRGITCLLPGIKERTENIEIYQIVGRFLEHHRIYQFGKGEDAKVYISSADFMTRNIRNRMEVAVPIYAPAIKKRIIDFLDLMFADDVKIRRLRPDGDYERVENKKKLIAQERLIELAKQRSKKKALLLEKQIEERPRPKAISQKKDIESHTNKEKTKGQKLKDFFKNLFK</sequence>
<evidence type="ECO:0000259" key="11">
    <source>
        <dbReference type="Pfam" id="PF13090"/>
    </source>
</evidence>
<comment type="PTM">
    <text evidence="6 7">An intermediate of this reaction is the autophosphorylated ppk in which a phosphate is covalently linked to a histidine residue through a N-P bond.</text>
</comment>
<dbReference type="GO" id="GO:0008976">
    <property type="term" value="F:polyphosphate kinase activity"/>
    <property type="evidence" value="ECO:0007669"/>
    <property type="project" value="UniProtKB-UniRule"/>
</dbReference>
<comment type="cofactor">
    <cofactor evidence="6">
        <name>Mg(2+)</name>
        <dbReference type="ChEBI" id="CHEBI:18420"/>
    </cofactor>
</comment>
<dbReference type="InterPro" id="IPR025198">
    <property type="entry name" value="PPK_N_dom"/>
</dbReference>
<evidence type="ECO:0000256" key="2">
    <source>
        <dbReference type="ARBA" id="ARBA00022679"/>
    </source>
</evidence>
<feature type="binding site" evidence="6">
    <location>
        <position position="374"/>
    </location>
    <ligand>
        <name>Mg(2+)</name>
        <dbReference type="ChEBI" id="CHEBI:18420"/>
    </ligand>
</feature>
<keyword evidence="4 6" id="KW-0418">Kinase</keyword>
<accession>C2CHY7</accession>
<dbReference type="Pfam" id="PF17941">
    <property type="entry name" value="PP_kinase_C_1"/>
    <property type="match status" value="1"/>
</dbReference>
<dbReference type="InterPro" id="IPR036832">
    <property type="entry name" value="PPK_N_dom_sf"/>
</dbReference>
<evidence type="ECO:0000256" key="4">
    <source>
        <dbReference type="ARBA" id="ARBA00022777"/>
    </source>
</evidence>
<dbReference type="CDD" id="cd09169">
    <property type="entry name" value="PLDc_PPK1_C2_unchar"/>
    <property type="match status" value="1"/>
</dbReference>
<evidence type="ECO:0000259" key="9">
    <source>
        <dbReference type="Pfam" id="PF02503"/>
    </source>
</evidence>
<dbReference type="Pfam" id="PF13090">
    <property type="entry name" value="PP_kinase_C"/>
    <property type="match status" value="1"/>
</dbReference>
<comment type="similarity">
    <text evidence="6 7">Belongs to the polyphosphate kinase 1 (PPK1) family.</text>
</comment>
<dbReference type="GO" id="GO:0009358">
    <property type="term" value="C:polyphosphate kinase complex"/>
    <property type="evidence" value="ECO:0007669"/>
    <property type="project" value="InterPro"/>
</dbReference>
<dbReference type="HAMAP" id="MF_00347">
    <property type="entry name" value="Polyphosphate_kinase"/>
    <property type="match status" value="1"/>
</dbReference>
<keyword evidence="6" id="KW-0460">Magnesium</keyword>
<dbReference type="Pfam" id="PF02503">
    <property type="entry name" value="PP_kinase"/>
    <property type="match status" value="1"/>
</dbReference>
<dbReference type="InterPro" id="IPR024953">
    <property type="entry name" value="PP_kinase_middle"/>
</dbReference>
<proteinExistence type="inferred from homology"/>
<dbReference type="InterPro" id="IPR041108">
    <property type="entry name" value="PP_kinase_C_1"/>
</dbReference>
<dbReference type="GO" id="GO:0006799">
    <property type="term" value="P:polyphosphate biosynthetic process"/>
    <property type="evidence" value="ECO:0007669"/>
    <property type="project" value="UniProtKB-UniRule"/>
</dbReference>
<dbReference type="NCBIfam" id="NF003921">
    <property type="entry name" value="PRK05443.2-2"/>
    <property type="match status" value="1"/>
</dbReference>
<dbReference type="NCBIfam" id="NF003927">
    <property type="entry name" value="PRK05443.3-6"/>
    <property type="match status" value="1"/>
</dbReference>
<keyword evidence="3 6" id="KW-0547">Nucleotide-binding</keyword>
<dbReference type="Gene3D" id="3.30.870.10">
    <property type="entry name" value="Endonuclease Chain A"/>
    <property type="match status" value="2"/>
</dbReference>
<feature type="binding site" evidence="6">
    <location>
        <position position="45"/>
    </location>
    <ligand>
        <name>ATP</name>
        <dbReference type="ChEBI" id="CHEBI:30616"/>
    </ligand>
</feature>
<dbReference type="GO" id="GO:0005524">
    <property type="term" value="F:ATP binding"/>
    <property type="evidence" value="ECO:0007669"/>
    <property type="project" value="UniProtKB-KW"/>
</dbReference>
<evidence type="ECO:0000256" key="7">
    <source>
        <dbReference type="RuleBase" id="RU003800"/>
    </source>
</evidence>